<comment type="caution">
    <text evidence="3">The sequence shown here is derived from an EMBL/GenBank/DDBJ whole genome shotgun (WGS) entry which is preliminary data.</text>
</comment>
<evidence type="ECO:0000313" key="4">
    <source>
        <dbReference type="Proteomes" id="UP001550850"/>
    </source>
</evidence>
<gene>
    <name evidence="3" type="ORF">AB0E65_08250</name>
</gene>
<dbReference type="Proteomes" id="UP001550850">
    <property type="component" value="Unassembled WGS sequence"/>
</dbReference>
<sequence>MGRGGAVGRAGQAMDGLARWGGRVAESARGSRVPWIAATANRGTAAADGLRRFPNPRLTGLGCGLLCTAAMLTLGLLSMLLGASVTVYGLLFLPVSLLTATWVRPGDLLTAPIVGPIAYALGLLFIADGSGVGGHAMGFFTALATGAGWLYGGVLVTGLVATGRWIRFTSGSGAGAAYREG</sequence>
<evidence type="ECO:0000313" key="3">
    <source>
        <dbReference type="EMBL" id="MEU3554199.1"/>
    </source>
</evidence>
<evidence type="ECO:0000259" key="2">
    <source>
        <dbReference type="Pfam" id="PF20177"/>
    </source>
</evidence>
<reference evidence="3 4" key="1">
    <citation type="submission" date="2024-06" db="EMBL/GenBank/DDBJ databases">
        <title>The Natural Products Discovery Center: Release of the First 8490 Sequenced Strains for Exploring Actinobacteria Biosynthetic Diversity.</title>
        <authorList>
            <person name="Kalkreuter E."/>
            <person name="Kautsar S.A."/>
            <person name="Yang D."/>
            <person name="Bader C.D."/>
            <person name="Teijaro C.N."/>
            <person name="Fluegel L."/>
            <person name="Davis C.M."/>
            <person name="Simpson J.R."/>
            <person name="Lauterbach L."/>
            <person name="Steele A.D."/>
            <person name="Gui C."/>
            <person name="Meng S."/>
            <person name="Li G."/>
            <person name="Viehrig K."/>
            <person name="Ye F."/>
            <person name="Su P."/>
            <person name="Kiefer A.F."/>
            <person name="Nichols A."/>
            <person name="Cepeda A.J."/>
            <person name="Yan W."/>
            <person name="Fan B."/>
            <person name="Jiang Y."/>
            <person name="Adhikari A."/>
            <person name="Zheng C.-J."/>
            <person name="Schuster L."/>
            <person name="Cowan T.M."/>
            <person name="Smanski M.J."/>
            <person name="Chevrette M.G."/>
            <person name="De Carvalho L.P.S."/>
            <person name="Shen B."/>
        </authorList>
    </citation>
    <scope>NUCLEOTIDE SEQUENCE [LARGE SCALE GENOMIC DNA]</scope>
    <source>
        <strain evidence="3 4">NPDC038104</strain>
    </source>
</reference>
<keyword evidence="4" id="KW-1185">Reference proteome</keyword>
<feature type="transmembrane region" description="Helical" evidence="1">
    <location>
        <begin position="139"/>
        <end position="161"/>
    </location>
</feature>
<keyword evidence="1" id="KW-0812">Transmembrane</keyword>
<keyword evidence="1" id="KW-0472">Membrane</keyword>
<dbReference type="InterPro" id="IPR046672">
    <property type="entry name" value="DUF6542"/>
</dbReference>
<feature type="transmembrane region" description="Helical" evidence="1">
    <location>
        <begin position="85"/>
        <end position="103"/>
    </location>
</feature>
<dbReference type="RefSeq" id="WP_245967579.1">
    <property type="nucleotide sequence ID" value="NZ_BEVZ01000004.1"/>
</dbReference>
<keyword evidence="1" id="KW-1133">Transmembrane helix</keyword>
<dbReference type="EMBL" id="JBEZUR010000008">
    <property type="protein sequence ID" value="MEU3554199.1"/>
    <property type="molecule type" value="Genomic_DNA"/>
</dbReference>
<feature type="transmembrane region" description="Helical" evidence="1">
    <location>
        <begin position="108"/>
        <end position="127"/>
    </location>
</feature>
<protein>
    <submittedName>
        <fullName evidence="3">DUF6542 domain-containing protein</fullName>
    </submittedName>
</protein>
<accession>A0ABV2YF82</accession>
<feature type="domain" description="DUF6542" evidence="2">
    <location>
        <begin position="57"/>
        <end position="167"/>
    </location>
</feature>
<evidence type="ECO:0000256" key="1">
    <source>
        <dbReference type="SAM" id="Phobius"/>
    </source>
</evidence>
<name>A0ABV2YF82_9ACTN</name>
<proteinExistence type="predicted"/>
<dbReference type="Pfam" id="PF20177">
    <property type="entry name" value="DUF6542"/>
    <property type="match status" value="1"/>
</dbReference>
<organism evidence="3 4">
    <name type="scientific">Streptomyces fragilis</name>
    <dbReference type="NCBI Taxonomy" id="67301"/>
    <lineage>
        <taxon>Bacteria</taxon>
        <taxon>Bacillati</taxon>
        <taxon>Actinomycetota</taxon>
        <taxon>Actinomycetes</taxon>
        <taxon>Kitasatosporales</taxon>
        <taxon>Streptomycetaceae</taxon>
        <taxon>Streptomyces</taxon>
    </lineage>
</organism>
<feature type="transmembrane region" description="Helical" evidence="1">
    <location>
        <begin position="58"/>
        <end position="79"/>
    </location>
</feature>